<evidence type="ECO:0000259" key="1">
    <source>
        <dbReference type="Pfam" id="PF18480"/>
    </source>
</evidence>
<evidence type="ECO:0000313" key="2">
    <source>
        <dbReference type="EMBL" id="GGK95001.1"/>
    </source>
</evidence>
<comment type="caution">
    <text evidence="2">The sequence shown here is derived from an EMBL/GenBank/DDBJ whole genome shotgun (WGS) entry which is preliminary data.</text>
</comment>
<dbReference type="EMBL" id="BMMX01000012">
    <property type="protein sequence ID" value="GGK95001.1"/>
    <property type="molecule type" value="Genomic_DNA"/>
</dbReference>
<feature type="domain" description="DUF5615" evidence="1">
    <location>
        <begin position="1"/>
        <end position="110"/>
    </location>
</feature>
<reference evidence="2" key="1">
    <citation type="journal article" date="2014" name="Int. J. Syst. Evol. Microbiol.">
        <title>Complete genome sequence of Corynebacterium casei LMG S-19264T (=DSM 44701T), isolated from a smear-ripened cheese.</title>
        <authorList>
            <consortium name="US DOE Joint Genome Institute (JGI-PGF)"/>
            <person name="Walter F."/>
            <person name="Albersmeier A."/>
            <person name="Kalinowski J."/>
            <person name="Ruckert C."/>
        </authorList>
    </citation>
    <scope>NUCLEOTIDE SEQUENCE</scope>
    <source>
        <strain evidence="2">CGMCC 4.7299</strain>
    </source>
</reference>
<sequence length="121" mass="13070">MKFLVDECLSTRVAALLTQADHDALHVTGCDLAGEPDETVLARAVQDGRILLSADTDFGEILARSGADTPSVVLFRRSDRSAASLAAVLTANLPEFEDDLAKGAFVVITDERMRIRPLPFK</sequence>
<gene>
    <name evidence="2" type="ORF">GCM10012284_31270</name>
</gene>
<name>A0A8J3C104_9ACTN</name>
<dbReference type="AlphaFoldDB" id="A0A8J3C104"/>
<evidence type="ECO:0000313" key="3">
    <source>
        <dbReference type="Proteomes" id="UP000656042"/>
    </source>
</evidence>
<dbReference type="InterPro" id="IPR041049">
    <property type="entry name" value="DUF5615"/>
</dbReference>
<accession>A0A8J3C104</accession>
<dbReference type="Pfam" id="PF18480">
    <property type="entry name" value="DUF5615"/>
    <property type="match status" value="1"/>
</dbReference>
<reference evidence="2" key="2">
    <citation type="submission" date="2020-09" db="EMBL/GenBank/DDBJ databases">
        <authorList>
            <person name="Sun Q."/>
            <person name="Zhou Y."/>
        </authorList>
    </citation>
    <scope>NUCLEOTIDE SEQUENCE</scope>
    <source>
        <strain evidence="2">CGMCC 4.7299</strain>
    </source>
</reference>
<proteinExistence type="predicted"/>
<keyword evidence="3" id="KW-1185">Reference proteome</keyword>
<dbReference type="RefSeq" id="WP_189079929.1">
    <property type="nucleotide sequence ID" value="NZ_BMMX01000012.1"/>
</dbReference>
<organism evidence="2 3">
    <name type="scientific">Mangrovihabitans endophyticus</name>
    <dbReference type="NCBI Taxonomy" id="1751298"/>
    <lineage>
        <taxon>Bacteria</taxon>
        <taxon>Bacillati</taxon>
        <taxon>Actinomycetota</taxon>
        <taxon>Actinomycetes</taxon>
        <taxon>Micromonosporales</taxon>
        <taxon>Micromonosporaceae</taxon>
        <taxon>Mangrovihabitans</taxon>
    </lineage>
</organism>
<dbReference type="Proteomes" id="UP000656042">
    <property type="component" value="Unassembled WGS sequence"/>
</dbReference>
<protein>
    <recommendedName>
        <fullName evidence="1">DUF5615 domain-containing protein</fullName>
    </recommendedName>
</protein>